<dbReference type="InterPro" id="IPR001509">
    <property type="entry name" value="Epimerase_deHydtase"/>
</dbReference>
<dbReference type="InterPro" id="IPR051207">
    <property type="entry name" value="ComplexI_NDUFA9_subunit"/>
</dbReference>
<reference evidence="2 4" key="1">
    <citation type="journal article" date="2017" name="BMC Genomics">
        <title>Comparative and functional genomics of the Lactococcus lactis taxon; insights into evolution and niche adaptation.</title>
        <authorList>
            <person name="Kelleher P."/>
            <person name="Bottacini F."/>
            <person name="Mahony J."/>
            <person name="Kilcawley K.N."/>
            <person name="van Sinderen D."/>
        </authorList>
    </citation>
    <scope>NUCLEOTIDE SEQUENCE [LARGE SCALE GENOMIC DNA]</scope>
    <source>
        <strain evidence="2">JM1</strain>
        <strain evidence="3 4">UC109</strain>
    </source>
</reference>
<dbReference type="PANTHER" id="PTHR12126:SF11">
    <property type="entry name" value="NADH DEHYDROGENASE [UBIQUINONE] 1 ALPHA SUBCOMPLEX SUBUNIT 9, MITOCHONDRIAL"/>
    <property type="match status" value="1"/>
</dbReference>
<name>A0A166YID0_LACLC</name>
<evidence type="ECO:0000313" key="2">
    <source>
        <dbReference type="EMBL" id="ARE29124.2"/>
    </source>
</evidence>
<evidence type="ECO:0000313" key="4">
    <source>
        <dbReference type="Proteomes" id="UP000192016"/>
    </source>
</evidence>
<dbReference type="EMBL" id="CP015899">
    <property type="protein sequence ID" value="ARE29124.2"/>
    <property type="molecule type" value="Genomic_DNA"/>
</dbReference>
<dbReference type="AlphaFoldDB" id="A0A166YID0"/>
<dbReference type="PANTHER" id="PTHR12126">
    <property type="entry name" value="NADH-UBIQUINONE OXIDOREDUCTASE 39 KDA SUBUNIT-RELATED"/>
    <property type="match status" value="1"/>
</dbReference>
<evidence type="ECO:0000313" key="3">
    <source>
        <dbReference type="EMBL" id="WOW94385.1"/>
    </source>
</evidence>
<dbReference type="SUPFAM" id="SSF51735">
    <property type="entry name" value="NAD(P)-binding Rossmann-fold domains"/>
    <property type="match status" value="1"/>
</dbReference>
<reference evidence="2" key="2">
    <citation type="submission" date="2023-03" db="EMBL/GenBank/DDBJ databases">
        <authorList>
            <person name="McDonnell B."/>
        </authorList>
    </citation>
    <scope>NUCLEOTIDE SEQUENCE</scope>
    <source>
        <strain evidence="2">JM1</strain>
        <strain evidence="3">UC109</strain>
    </source>
</reference>
<dbReference type="EMBL" id="CP015907">
    <property type="protein sequence ID" value="WOW94385.1"/>
    <property type="molecule type" value="Genomic_DNA"/>
</dbReference>
<gene>
    <name evidence="2" type="ORF">LLJM1_1771</name>
    <name evidence="3" type="ORF">LLUC109_1705</name>
</gene>
<organism evidence="2">
    <name type="scientific">Lactococcus lactis subsp. cremoris</name>
    <name type="common">Streptococcus cremoris</name>
    <dbReference type="NCBI Taxonomy" id="1359"/>
    <lineage>
        <taxon>Bacteria</taxon>
        <taxon>Bacillati</taxon>
        <taxon>Bacillota</taxon>
        <taxon>Bacilli</taxon>
        <taxon>Lactobacillales</taxon>
        <taxon>Streptococcaceae</taxon>
        <taxon>Lactococcus</taxon>
    </lineage>
</organism>
<dbReference type="GO" id="GO:0044877">
    <property type="term" value="F:protein-containing complex binding"/>
    <property type="evidence" value="ECO:0007669"/>
    <property type="project" value="TreeGrafter"/>
</dbReference>
<dbReference type="RefSeq" id="WP_032939944.1">
    <property type="nucleotide sequence ID" value="NZ_AP018499.1"/>
</dbReference>
<sequence length="190" mass="21596">MMNIVLLGGNGYIGRHLTEMWINKNNDIKIYTISRSGKNKFEHPNVINIKADVNDFEKLKKLLPQEVDFIINLIGAPEKDELKSREINDQPAEVMLKIAQIKKVKAMGMIGGKLGPKYFLNTKAKLINMLRESEIPVVVVEPTLVYGGDRRDRLSKLVPLFNILGVFSKNIKPIRVEKVVKEMIEGLENK</sequence>
<dbReference type="Proteomes" id="UP000192016">
    <property type="component" value="Chromosome"/>
</dbReference>
<dbReference type="Proteomes" id="UP000191806">
    <property type="component" value="Chromosome"/>
</dbReference>
<dbReference type="Gene3D" id="3.40.50.720">
    <property type="entry name" value="NAD(P)-binding Rossmann-like Domain"/>
    <property type="match status" value="1"/>
</dbReference>
<accession>A0A166YID0</accession>
<feature type="domain" description="NAD-dependent epimerase/dehydratase" evidence="1">
    <location>
        <begin position="4"/>
        <end position="94"/>
    </location>
</feature>
<evidence type="ECO:0000259" key="1">
    <source>
        <dbReference type="Pfam" id="PF01370"/>
    </source>
</evidence>
<protein>
    <submittedName>
        <fullName evidence="2">NAD(P)-dependent oxidoreductase</fullName>
    </submittedName>
</protein>
<dbReference type="InterPro" id="IPR036291">
    <property type="entry name" value="NAD(P)-bd_dom_sf"/>
</dbReference>
<dbReference type="Pfam" id="PF01370">
    <property type="entry name" value="Epimerase"/>
    <property type="match status" value="1"/>
</dbReference>
<proteinExistence type="predicted"/>